<dbReference type="Proteomes" id="UP000048926">
    <property type="component" value="Unassembled WGS sequence"/>
</dbReference>
<dbReference type="EMBL" id="CXST01000001">
    <property type="protein sequence ID" value="CTQ41707.1"/>
    <property type="molecule type" value="Genomic_DNA"/>
</dbReference>
<organism evidence="1 2">
    <name type="scientific">Roseibium aggregatum</name>
    <dbReference type="NCBI Taxonomy" id="187304"/>
    <lineage>
        <taxon>Bacteria</taxon>
        <taxon>Pseudomonadati</taxon>
        <taxon>Pseudomonadota</taxon>
        <taxon>Alphaproteobacteria</taxon>
        <taxon>Hyphomicrobiales</taxon>
        <taxon>Stappiaceae</taxon>
        <taxon>Roseibium</taxon>
    </lineage>
</organism>
<dbReference type="AlphaFoldDB" id="A0A0M6XWA5"/>
<evidence type="ECO:0000313" key="1">
    <source>
        <dbReference type="EMBL" id="CTQ41707.1"/>
    </source>
</evidence>
<protein>
    <submittedName>
        <fullName evidence="1">Uncharacterized protein</fullName>
    </submittedName>
</protein>
<accession>A0A0M6XWA5</accession>
<keyword evidence="2" id="KW-1185">Reference proteome</keyword>
<proteinExistence type="predicted"/>
<gene>
    <name evidence="1" type="ORF">LAL4801_00127</name>
</gene>
<reference evidence="2" key="1">
    <citation type="submission" date="2015-07" db="EMBL/GenBank/DDBJ databases">
        <authorList>
            <person name="Rodrigo-Torres Lidia"/>
            <person name="Arahal R.David."/>
        </authorList>
    </citation>
    <scope>NUCLEOTIDE SEQUENCE [LARGE SCALE GENOMIC DNA]</scope>
    <source>
        <strain evidence="2">CECT 4801</strain>
    </source>
</reference>
<evidence type="ECO:0000313" key="2">
    <source>
        <dbReference type="Proteomes" id="UP000048926"/>
    </source>
</evidence>
<sequence length="55" mass="5898">MSGFRAAQAAQFFWKWPVLAVPDGLALPGIRTCTAASVAYLRGWQGSAGRQPADF</sequence>
<name>A0A0M6XWA5_9HYPH</name>